<gene>
    <name evidence="8" type="ORF">D4A47_05570</name>
</gene>
<proteinExistence type="inferred from homology"/>
<comment type="similarity">
    <text evidence="2">Belongs to the class-III pyridine nucleotide-disulfide oxidoreductase family.</text>
</comment>
<dbReference type="SUPFAM" id="SSF51905">
    <property type="entry name" value="FAD/NAD(P)-binding domain"/>
    <property type="match status" value="1"/>
</dbReference>
<dbReference type="Proteomes" id="UP000276301">
    <property type="component" value="Unassembled WGS sequence"/>
</dbReference>
<protein>
    <submittedName>
        <fullName evidence="8">CoA-disulfide reductase</fullName>
    </submittedName>
</protein>
<accession>A0A498CS49</accession>
<sequence length="567" mass="61041">MKVLIVGGVAGGASAAARLRRLDEEAQIVVFERGEYISYANCGLPYYIGGEITDKKSLTLQTPQSFKERFNIDVRTGCEVVSIDRAKRTVTVRVAATGESYTEAYDKLLLSPGAEPLRPPIPGIEHERIFTLRTVPDTYRIRAFVEEARPRTAVVVGGGYIGVEMAENLTRAGLSVTVVELADHVIGPLDYDMASFVERYLVSKGVRLLLQNGVKAFSPAPDGGVTVSLERGVLNADLVLLSIGVRPDGRLAKEAGLTVNPRGAIVVDPHMRTSDPDIYAVGDAVEITDFVTGAPGYIPLAGPANKQGRIAADNLAGIPSVYRGTQGSSVLKLFDMAVATTGLNERAAKAAGLDCDKVHIHGTSHATYYPGARNLEMKVVFERGTGKILGAQLVGFDGVDKRCDVLATAIRAGMTAADLAELELCYAPPFSSAKDPVNITGFVIENLLAGRVRQFHWDEVAALPRDGSVTLVDTRSPEEYAQGRIDGFKNVPIDGLRDHLDEFPRGKPVYLTCGTALRSYLACRILMQHGYECHNLSGGWTVYESVMGKAGYDFSPAHPCGVKIKTE</sequence>
<evidence type="ECO:0000256" key="4">
    <source>
        <dbReference type="ARBA" id="ARBA00022827"/>
    </source>
</evidence>
<dbReference type="PANTHER" id="PTHR43429:SF1">
    <property type="entry name" value="NAD(P)H SULFUR OXIDOREDUCTASE (COA-DEPENDENT)"/>
    <property type="match status" value="1"/>
</dbReference>
<dbReference type="InterPro" id="IPR023753">
    <property type="entry name" value="FAD/NAD-binding_dom"/>
</dbReference>
<keyword evidence="6" id="KW-0676">Redox-active center</keyword>
<dbReference type="Pfam" id="PF07992">
    <property type="entry name" value="Pyr_redox_2"/>
    <property type="match status" value="1"/>
</dbReference>
<dbReference type="GO" id="GO:0016491">
    <property type="term" value="F:oxidoreductase activity"/>
    <property type="evidence" value="ECO:0007669"/>
    <property type="project" value="UniProtKB-KW"/>
</dbReference>
<dbReference type="RefSeq" id="WP_121586512.1">
    <property type="nucleotide sequence ID" value="NZ_RCHT01000006.1"/>
</dbReference>
<dbReference type="PRINTS" id="PR00411">
    <property type="entry name" value="PNDRDTASEI"/>
</dbReference>
<keyword evidence="3" id="KW-0285">Flavoprotein</keyword>
<evidence type="ECO:0000256" key="2">
    <source>
        <dbReference type="ARBA" id="ARBA00009130"/>
    </source>
</evidence>
<evidence type="ECO:0000256" key="6">
    <source>
        <dbReference type="ARBA" id="ARBA00023284"/>
    </source>
</evidence>
<feature type="domain" description="Rhodanese" evidence="7">
    <location>
        <begin position="465"/>
        <end position="545"/>
    </location>
</feature>
<dbReference type="InterPro" id="IPR036873">
    <property type="entry name" value="Rhodanese-like_dom_sf"/>
</dbReference>
<dbReference type="PROSITE" id="PS50206">
    <property type="entry name" value="RHODANESE_3"/>
    <property type="match status" value="1"/>
</dbReference>
<dbReference type="SUPFAM" id="SSF52821">
    <property type="entry name" value="Rhodanese/Cell cycle control phosphatase"/>
    <property type="match status" value="1"/>
</dbReference>
<comment type="caution">
    <text evidence="8">The sequence shown here is derived from an EMBL/GenBank/DDBJ whole genome shotgun (WGS) entry which is preliminary data.</text>
</comment>
<evidence type="ECO:0000256" key="1">
    <source>
        <dbReference type="ARBA" id="ARBA00001974"/>
    </source>
</evidence>
<dbReference type="PANTHER" id="PTHR43429">
    <property type="entry name" value="PYRIDINE NUCLEOTIDE-DISULFIDE OXIDOREDUCTASE DOMAIN-CONTAINING"/>
    <property type="match status" value="1"/>
</dbReference>
<dbReference type="SMART" id="SM00450">
    <property type="entry name" value="RHOD"/>
    <property type="match status" value="1"/>
</dbReference>
<evidence type="ECO:0000313" key="9">
    <source>
        <dbReference type="Proteomes" id="UP000276301"/>
    </source>
</evidence>
<dbReference type="Pfam" id="PF00581">
    <property type="entry name" value="Rhodanese"/>
    <property type="match status" value="1"/>
</dbReference>
<keyword evidence="4" id="KW-0274">FAD</keyword>
<dbReference type="InterPro" id="IPR016156">
    <property type="entry name" value="FAD/NAD-linked_Rdtase_dimer_sf"/>
</dbReference>
<name>A0A498CS49_9FIRM</name>
<dbReference type="InterPro" id="IPR004099">
    <property type="entry name" value="Pyr_nucl-diS_OxRdtase_dimer"/>
</dbReference>
<dbReference type="InterPro" id="IPR050260">
    <property type="entry name" value="FAD-bd_OxRdtase"/>
</dbReference>
<reference evidence="8 9" key="1">
    <citation type="submission" date="2018-10" db="EMBL/GenBank/DDBJ databases">
        <title>Anaerotruncus faecis sp. nov., isolated from human feces.</title>
        <authorList>
            <person name="Wang Y.-J."/>
        </authorList>
    </citation>
    <scope>NUCLEOTIDE SEQUENCE [LARGE SCALE GENOMIC DNA]</scope>
    <source>
        <strain evidence="8 9">22A2-44</strain>
    </source>
</reference>
<dbReference type="SUPFAM" id="SSF55424">
    <property type="entry name" value="FAD/NAD-linked reductases, dimerisation (C-terminal) domain"/>
    <property type="match status" value="1"/>
</dbReference>
<keyword evidence="9" id="KW-1185">Reference proteome</keyword>
<dbReference type="AlphaFoldDB" id="A0A498CS49"/>
<dbReference type="Pfam" id="PF02852">
    <property type="entry name" value="Pyr_redox_dim"/>
    <property type="match status" value="1"/>
</dbReference>
<evidence type="ECO:0000256" key="5">
    <source>
        <dbReference type="ARBA" id="ARBA00023002"/>
    </source>
</evidence>
<dbReference type="Gene3D" id="3.50.50.60">
    <property type="entry name" value="FAD/NAD(P)-binding domain"/>
    <property type="match status" value="2"/>
</dbReference>
<evidence type="ECO:0000256" key="3">
    <source>
        <dbReference type="ARBA" id="ARBA00022630"/>
    </source>
</evidence>
<keyword evidence="5" id="KW-0560">Oxidoreductase</keyword>
<evidence type="ECO:0000313" key="8">
    <source>
        <dbReference type="EMBL" id="RLL12442.1"/>
    </source>
</evidence>
<dbReference type="InterPro" id="IPR036188">
    <property type="entry name" value="FAD/NAD-bd_sf"/>
</dbReference>
<organism evidence="8 9">
    <name type="scientific">Anaerotruncus massiliensis</name>
    <name type="common">ex Liu et al. 2021</name>
    <dbReference type="NCBI Taxonomy" id="2321404"/>
    <lineage>
        <taxon>Bacteria</taxon>
        <taxon>Bacillati</taxon>
        <taxon>Bacillota</taxon>
        <taxon>Clostridia</taxon>
        <taxon>Eubacteriales</taxon>
        <taxon>Oscillospiraceae</taxon>
        <taxon>Anaerotruncus</taxon>
    </lineage>
</organism>
<dbReference type="Gene3D" id="3.40.250.10">
    <property type="entry name" value="Rhodanese-like domain"/>
    <property type="match status" value="1"/>
</dbReference>
<evidence type="ECO:0000259" key="7">
    <source>
        <dbReference type="PROSITE" id="PS50206"/>
    </source>
</evidence>
<dbReference type="PRINTS" id="PR00368">
    <property type="entry name" value="FADPNR"/>
</dbReference>
<dbReference type="EMBL" id="RCHT01000006">
    <property type="protein sequence ID" value="RLL12442.1"/>
    <property type="molecule type" value="Genomic_DNA"/>
</dbReference>
<comment type="cofactor">
    <cofactor evidence="1">
        <name>FAD</name>
        <dbReference type="ChEBI" id="CHEBI:57692"/>
    </cofactor>
</comment>
<dbReference type="InterPro" id="IPR001763">
    <property type="entry name" value="Rhodanese-like_dom"/>
</dbReference>